<feature type="transmembrane region" description="Helical" evidence="1">
    <location>
        <begin position="138"/>
        <end position="161"/>
    </location>
</feature>
<name>A0A1G7TMY8_9BACL</name>
<reference evidence="2 3" key="1">
    <citation type="submission" date="2016-10" db="EMBL/GenBank/DDBJ databases">
        <authorList>
            <person name="de Groot N.N."/>
        </authorList>
    </citation>
    <scope>NUCLEOTIDE SEQUENCE [LARGE SCALE GENOMIC DNA]</scope>
    <source>
        <strain evidence="2 3">DSM 28129</strain>
    </source>
</reference>
<dbReference type="STRING" id="670482.SAMN04488542_13829"/>
<feature type="transmembrane region" description="Helical" evidence="1">
    <location>
        <begin position="56"/>
        <end position="75"/>
    </location>
</feature>
<evidence type="ECO:0000313" key="3">
    <source>
        <dbReference type="Proteomes" id="UP000198972"/>
    </source>
</evidence>
<feature type="transmembrane region" description="Helical" evidence="1">
    <location>
        <begin position="17"/>
        <end position="36"/>
    </location>
</feature>
<keyword evidence="3" id="KW-1185">Reference proteome</keyword>
<sequence>MLKLIQTEFLKLRRRKLVWIMMLAALIMPFFALLYFKYFGNVGVEPIQFYKWSAFGYTFLIILPFVLGMLCTILMHDENQHDMLKQLWIVPISKMGYFFSKFFIVLIYSICFMLITAVASVMFSVLPGYVAFEWGSVIFLLKKCLEIGFIAAFAMLPILAIAASQKGYILPVCITLIYSFLGFFIMTVNMYLHPLSSMAVIIARNGDIPGIVFTQAVNVPLAFLCICVWNIAAVVLANITLGRRK</sequence>
<dbReference type="RefSeq" id="WP_091235716.1">
    <property type="nucleotide sequence ID" value="NZ_FNBG01000038.1"/>
</dbReference>
<proteinExistence type="predicted"/>
<feature type="transmembrane region" description="Helical" evidence="1">
    <location>
        <begin position="102"/>
        <end position="126"/>
    </location>
</feature>
<feature type="transmembrane region" description="Helical" evidence="1">
    <location>
        <begin position="221"/>
        <end position="241"/>
    </location>
</feature>
<keyword evidence="1" id="KW-0472">Membrane</keyword>
<evidence type="ECO:0000256" key="1">
    <source>
        <dbReference type="SAM" id="Phobius"/>
    </source>
</evidence>
<gene>
    <name evidence="2" type="ORF">SAMN04488542_13829</name>
</gene>
<dbReference type="EMBL" id="FNBG01000038">
    <property type="protein sequence ID" value="SDG36697.1"/>
    <property type="molecule type" value="Genomic_DNA"/>
</dbReference>
<accession>A0A1G7TMY8</accession>
<feature type="transmembrane region" description="Helical" evidence="1">
    <location>
        <begin position="168"/>
        <end position="192"/>
    </location>
</feature>
<organism evidence="2 3">
    <name type="scientific">Fontibacillus panacisegetis</name>
    <dbReference type="NCBI Taxonomy" id="670482"/>
    <lineage>
        <taxon>Bacteria</taxon>
        <taxon>Bacillati</taxon>
        <taxon>Bacillota</taxon>
        <taxon>Bacilli</taxon>
        <taxon>Bacillales</taxon>
        <taxon>Paenibacillaceae</taxon>
        <taxon>Fontibacillus</taxon>
    </lineage>
</organism>
<dbReference type="PANTHER" id="PTHR37305">
    <property type="entry name" value="INTEGRAL MEMBRANE PROTEIN-RELATED"/>
    <property type="match status" value="1"/>
</dbReference>
<keyword evidence="1" id="KW-0812">Transmembrane</keyword>
<dbReference type="AlphaFoldDB" id="A0A1G7TMY8"/>
<protein>
    <submittedName>
        <fullName evidence="2">Bacitracin transport system permease protein</fullName>
    </submittedName>
</protein>
<keyword evidence="1" id="KW-1133">Transmembrane helix</keyword>
<evidence type="ECO:0000313" key="2">
    <source>
        <dbReference type="EMBL" id="SDG36697.1"/>
    </source>
</evidence>
<dbReference type="OrthoDB" id="2584645at2"/>
<dbReference type="Pfam" id="PF12730">
    <property type="entry name" value="ABC2_membrane_4"/>
    <property type="match status" value="1"/>
</dbReference>
<dbReference type="PANTHER" id="PTHR37305:SF1">
    <property type="entry name" value="MEMBRANE PROTEIN"/>
    <property type="match status" value="1"/>
</dbReference>
<dbReference type="Proteomes" id="UP000198972">
    <property type="component" value="Unassembled WGS sequence"/>
</dbReference>